<gene>
    <name evidence="2" type="ORF">LK07_20240</name>
</gene>
<dbReference type="EMBL" id="CP022433">
    <property type="protein sequence ID" value="ASN28549.1"/>
    <property type="molecule type" value="Genomic_DNA"/>
</dbReference>
<evidence type="ECO:0000256" key="1">
    <source>
        <dbReference type="SAM" id="MobiDB-lite"/>
    </source>
</evidence>
<proteinExistence type="predicted"/>
<feature type="compositionally biased region" description="Low complexity" evidence="1">
    <location>
        <begin position="155"/>
        <end position="182"/>
    </location>
</feature>
<dbReference type="STRING" id="1355015.LK06_019075"/>
<dbReference type="AlphaFoldDB" id="A0A221P8F4"/>
<reference evidence="2 3" key="1">
    <citation type="submission" date="2017-07" db="EMBL/GenBank/DDBJ databases">
        <title>Genome sequence of Streptomyces pluripotens MUSC 137T.</title>
        <authorList>
            <person name="Ser H.-L."/>
            <person name="Lee L.-H."/>
        </authorList>
    </citation>
    <scope>NUCLEOTIDE SEQUENCE [LARGE SCALE GENOMIC DNA]</scope>
    <source>
        <strain evidence="2 3">MUSC 137</strain>
    </source>
</reference>
<dbReference type="Gene3D" id="2.40.30.170">
    <property type="match status" value="1"/>
</dbReference>
<feature type="region of interest" description="Disordered" evidence="1">
    <location>
        <begin position="142"/>
        <end position="212"/>
    </location>
</feature>
<dbReference type="OrthoDB" id="3268648at2"/>
<name>A0A221P8F4_9ACTN</name>
<dbReference type="KEGG" id="splu:LK06_019075"/>
<protein>
    <recommendedName>
        <fullName evidence="4">Peptidoglycan-binding protein</fullName>
    </recommendedName>
</protein>
<accession>A0A221P8F4</accession>
<feature type="compositionally biased region" description="Low complexity" evidence="1">
    <location>
        <begin position="189"/>
        <end position="211"/>
    </location>
</feature>
<evidence type="ECO:0000313" key="2">
    <source>
        <dbReference type="EMBL" id="ASN28549.1"/>
    </source>
</evidence>
<evidence type="ECO:0000313" key="3">
    <source>
        <dbReference type="Proteomes" id="UP000031501"/>
    </source>
</evidence>
<evidence type="ECO:0008006" key="4">
    <source>
        <dbReference type="Google" id="ProtNLM"/>
    </source>
</evidence>
<dbReference type="Proteomes" id="UP000031501">
    <property type="component" value="Chromosome"/>
</dbReference>
<keyword evidence="3" id="KW-1185">Reference proteome</keyword>
<sequence>MAIALVVVLAVGGAGVGLIAGSGDDRQTGAVSNGASRNATVAVVRTDLSDALSLQGSLGFGRAVTVKGGKEGVVTQLPGVGATVSRGESLYRLDDRPVPVFYGSTPLFRTLDTKGVAGRDVKVIADNLQALGYAVGTQPAPGSWIDEPVQQTDPAHSGSAQPSSAQSGSAQQSGSVRQASAQTGPSHQPSAPAGPSGAAGTGAPASSAPATVHTQLKKGEAVLTDSLISAVKKWQTHVGMSPTGVLGPGDVYVTSGAVRVGAVQAQPGDPATGTLLSVTNTVKLVTVPVDPTQVGSINSGDKVTVVLPDNSTTPGTVSAISTTVQSGDAGSGGNASGTSRVNVTVTLSNANAVSRLNSATVQVQFSTHTRKGVLAVPVGALLALSGGGYAVQLPDGHLVAVKTGLFAKGQVEITGEGIGPGTKVVTTS</sequence>
<organism evidence="2 3">
    <name type="scientific">Streptomyces pluripotens</name>
    <dbReference type="NCBI Taxonomy" id="1355015"/>
    <lineage>
        <taxon>Bacteria</taxon>
        <taxon>Bacillati</taxon>
        <taxon>Actinomycetota</taxon>
        <taxon>Actinomycetes</taxon>
        <taxon>Kitasatosporales</taxon>
        <taxon>Streptomycetaceae</taxon>
        <taxon>Streptomyces</taxon>
    </lineage>
</organism>